<accession>A0A3M5LK89</accession>
<dbReference type="Pfam" id="PF13654">
    <property type="entry name" value="AAA_32"/>
    <property type="match status" value="1"/>
</dbReference>
<dbReference type="GO" id="GO:0004252">
    <property type="term" value="F:serine-type endopeptidase activity"/>
    <property type="evidence" value="ECO:0007669"/>
    <property type="project" value="UniProtKB-UniRule"/>
</dbReference>
<evidence type="ECO:0000256" key="2">
    <source>
        <dbReference type="PROSITE-ProRule" id="PRU01122"/>
    </source>
</evidence>
<sequence length="725" mass="78961">MKPVIVLLGLLLLGGCASDGRPLWTQTTAQPGQCPKLTSDQEFSLNLAQNMADEGRLHASLANLESLPDSLGEVRLRKARVLRLLGSNEAEPLYRSLLGTCRAAEGEHGLGQLAAARGDNALAQQHLLMASKLQPTDEKIRNDLGVVYLNQLKLEQARFQFLTAMELKQSDSLAAVNLATLLIYQNNWTQAAELASRAGLTPEQVTDAQARKLLEEQYSPSLVVGNTRDGGAPVVFEQHPTYDNLFGRIEYSTDQGALYTTYRQLRPGALHRANGGFLILEAEKMLGEPFVWDALKRTLQSRKLKMESPLGELGRVATVSLTPQVIPWNVKIIIIGSRSLYYTLQDLDPDFQEMFRVLVDFDEEIPMVDETLEQFAQLLKTRTSEEGMAPLTADAVARLATYSARLAEHQGRLSARIGDLFQLVSEADFIRQLANDDKTDAGHIERALKAKATRTGRVSARILDDMMAGVILIDTDGAAVGKCNGLTVLEVGDSAFGVPARISATVYPGGSGIVDIEREVNLGQPIHSKGVMILTGYLGSRYAQEFPLAISASIALEQSYGYVDGDSASLGEVCTLISALSRTPLKQCFAITGSINQFGEVQAVGGVNEKIEGFFRLCEARGLTGEQGAIIPHANVTTLMLDERVVQAVRAGQFHIYAVRQADEALSLLVGEPAGAPDEHGEFPEGSVNARVVERLRDIAEMLSDEDLKEELEKEPAQLQPELKV</sequence>
<dbReference type="Pfam" id="PF20436">
    <property type="entry name" value="LonB_AAA-LID"/>
    <property type="match status" value="1"/>
</dbReference>
<evidence type="ECO:0000313" key="4">
    <source>
        <dbReference type="EMBL" id="RMT48190.1"/>
    </source>
</evidence>
<dbReference type="Gene3D" id="1.10.8.60">
    <property type="match status" value="1"/>
</dbReference>
<dbReference type="Gene3D" id="3.40.50.300">
    <property type="entry name" value="P-loop containing nucleotide triphosphate hydrolases"/>
    <property type="match status" value="1"/>
</dbReference>
<evidence type="ECO:0000259" key="3">
    <source>
        <dbReference type="PROSITE" id="PS51786"/>
    </source>
</evidence>
<gene>
    <name evidence="4" type="ORF">ALP48_03861</name>
</gene>
<evidence type="ECO:0000256" key="1">
    <source>
        <dbReference type="ARBA" id="ARBA00022670"/>
    </source>
</evidence>
<dbReference type="PROSITE" id="PS51786">
    <property type="entry name" value="LON_PROTEOLYTIC"/>
    <property type="match status" value="1"/>
</dbReference>
<dbReference type="GO" id="GO:0005524">
    <property type="term" value="F:ATP binding"/>
    <property type="evidence" value="ECO:0007669"/>
    <property type="project" value="InterPro"/>
</dbReference>
<dbReference type="PRINTS" id="PR00830">
    <property type="entry name" value="ENDOLAPTASE"/>
</dbReference>
<dbReference type="InterPro" id="IPR046843">
    <property type="entry name" value="LonB_AAA-LID"/>
</dbReference>
<dbReference type="Proteomes" id="UP000268096">
    <property type="component" value="Unassembled WGS sequence"/>
</dbReference>
<dbReference type="SUPFAM" id="SSF48452">
    <property type="entry name" value="TPR-like"/>
    <property type="match status" value="1"/>
</dbReference>
<dbReference type="InterPro" id="IPR020568">
    <property type="entry name" value="Ribosomal_Su5_D2-typ_SF"/>
</dbReference>
<evidence type="ECO:0000313" key="5">
    <source>
        <dbReference type="Proteomes" id="UP000268096"/>
    </source>
</evidence>
<dbReference type="InterPro" id="IPR027417">
    <property type="entry name" value="P-loop_NTPase"/>
</dbReference>
<dbReference type="Pfam" id="PF05362">
    <property type="entry name" value="Lon_C"/>
    <property type="match status" value="1"/>
</dbReference>
<keyword evidence="2" id="KW-0378">Hydrolase</keyword>
<dbReference type="GO" id="GO:0030163">
    <property type="term" value="P:protein catabolic process"/>
    <property type="evidence" value="ECO:0007669"/>
    <property type="project" value="InterPro"/>
</dbReference>
<comment type="caution">
    <text evidence="4">The sequence shown here is derived from an EMBL/GenBank/DDBJ whole genome shotgun (WGS) entry which is preliminary data.</text>
</comment>
<dbReference type="PROSITE" id="PS51257">
    <property type="entry name" value="PROKAR_LIPOPROTEIN"/>
    <property type="match status" value="1"/>
</dbReference>
<dbReference type="InterPro" id="IPR027065">
    <property type="entry name" value="Lon_Prtase"/>
</dbReference>
<dbReference type="EMBL" id="RBTH01000119">
    <property type="protein sequence ID" value="RMT48190.1"/>
    <property type="molecule type" value="Genomic_DNA"/>
</dbReference>
<dbReference type="InterPro" id="IPR041699">
    <property type="entry name" value="AAA_32"/>
</dbReference>
<dbReference type="EC" id="3.4.21.53" evidence="2"/>
<proteinExistence type="inferred from homology"/>
<dbReference type="InterPro" id="IPR011990">
    <property type="entry name" value="TPR-like_helical_dom_sf"/>
</dbReference>
<name>A0A3M5LK89_PSESX</name>
<comment type="similarity">
    <text evidence="2">Belongs to the peptidase S16 family.</text>
</comment>
<dbReference type="InterPro" id="IPR008269">
    <property type="entry name" value="Lon_proteolytic"/>
</dbReference>
<keyword evidence="2" id="KW-0720">Serine protease</keyword>
<dbReference type="Gene3D" id="3.30.230.10">
    <property type="match status" value="1"/>
</dbReference>
<dbReference type="InterPro" id="IPR014721">
    <property type="entry name" value="Ribsml_uS5_D2-typ_fold_subgr"/>
</dbReference>
<dbReference type="SUPFAM" id="SSF52540">
    <property type="entry name" value="P-loop containing nucleoside triphosphate hydrolases"/>
    <property type="match status" value="1"/>
</dbReference>
<protein>
    <recommendedName>
        <fullName evidence="2">endopeptidase La</fullName>
        <ecNumber evidence="2">3.4.21.53</ecNumber>
    </recommendedName>
</protein>
<keyword evidence="1 2" id="KW-0645">Protease</keyword>
<feature type="active site" evidence="2">
    <location>
        <position position="610"/>
    </location>
</feature>
<feature type="active site" evidence="2">
    <location>
        <position position="567"/>
    </location>
</feature>
<dbReference type="GO" id="GO:0004176">
    <property type="term" value="F:ATP-dependent peptidase activity"/>
    <property type="evidence" value="ECO:0007669"/>
    <property type="project" value="UniProtKB-UniRule"/>
</dbReference>
<dbReference type="AlphaFoldDB" id="A0A3M5LK89"/>
<reference evidence="4 5" key="1">
    <citation type="submission" date="2018-08" db="EMBL/GenBank/DDBJ databases">
        <title>Recombination of ecologically and evolutionarily significant loci maintains genetic cohesion in the Pseudomonas syringae species complex.</title>
        <authorList>
            <person name="Dillon M."/>
            <person name="Thakur S."/>
            <person name="Almeida R.N.D."/>
            <person name="Weir B.S."/>
            <person name="Guttman D.S."/>
        </authorList>
    </citation>
    <scope>NUCLEOTIDE SEQUENCE [LARGE SCALE GENOMIC DNA]</scope>
    <source>
        <strain evidence="4 5">ICMP 16926</strain>
    </source>
</reference>
<feature type="domain" description="Lon proteolytic" evidence="3">
    <location>
        <begin position="477"/>
        <end position="672"/>
    </location>
</feature>
<comment type="catalytic activity">
    <reaction evidence="2">
        <text>Hydrolysis of proteins in presence of ATP.</text>
        <dbReference type="EC" id="3.4.21.53"/>
    </reaction>
</comment>
<dbReference type="GO" id="GO:0006508">
    <property type="term" value="P:proteolysis"/>
    <property type="evidence" value="ECO:0007669"/>
    <property type="project" value="UniProtKB-KW"/>
</dbReference>
<dbReference type="PANTHER" id="PTHR10046">
    <property type="entry name" value="ATP DEPENDENT LON PROTEASE FAMILY MEMBER"/>
    <property type="match status" value="1"/>
</dbReference>
<dbReference type="SUPFAM" id="SSF54211">
    <property type="entry name" value="Ribosomal protein S5 domain 2-like"/>
    <property type="match status" value="1"/>
</dbReference>
<organism evidence="4 5">
    <name type="scientific">Pseudomonas syringae pv. solidagae</name>
    <dbReference type="NCBI Taxonomy" id="264458"/>
    <lineage>
        <taxon>Bacteria</taxon>
        <taxon>Pseudomonadati</taxon>
        <taxon>Pseudomonadota</taxon>
        <taxon>Gammaproteobacteria</taxon>
        <taxon>Pseudomonadales</taxon>
        <taxon>Pseudomonadaceae</taxon>
        <taxon>Pseudomonas</taxon>
        <taxon>Pseudomonas syringae</taxon>
    </lineage>
</organism>